<dbReference type="InterPro" id="IPR015590">
    <property type="entry name" value="Aldehyde_DH_dom"/>
</dbReference>
<evidence type="ECO:0000313" key="5">
    <source>
        <dbReference type="EMBL" id="ODP36312.1"/>
    </source>
</evidence>
<dbReference type="InterPro" id="IPR016160">
    <property type="entry name" value="Ald_DH_CS_CYS"/>
</dbReference>
<dbReference type="AlphaFoldDB" id="A0A1E3LRA4"/>
<protein>
    <submittedName>
        <fullName evidence="5">Betaine-aldehyde dehydrogenase</fullName>
    </submittedName>
</protein>
<evidence type="ECO:0000313" key="6">
    <source>
        <dbReference type="Proteomes" id="UP000094487"/>
    </source>
</evidence>
<dbReference type="InterPro" id="IPR016161">
    <property type="entry name" value="Ald_DH/histidinol_DH"/>
</dbReference>
<evidence type="ECO:0000259" key="4">
    <source>
        <dbReference type="Pfam" id="PF00171"/>
    </source>
</evidence>
<accession>A0A1E3LRA4</accession>
<dbReference type="GO" id="GO:0016620">
    <property type="term" value="F:oxidoreductase activity, acting on the aldehyde or oxo group of donors, NAD or NADP as acceptor"/>
    <property type="evidence" value="ECO:0007669"/>
    <property type="project" value="InterPro"/>
</dbReference>
<keyword evidence="2" id="KW-0560">Oxidoreductase</keyword>
<gene>
    <name evidence="5" type="ORF">BFL28_06355</name>
</gene>
<dbReference type="RefSeq" id="WP_069321881.1">
    <property type="nucleotide sequence ID" value="NZ_MDDS01000075.1"/>
</dbReference>
<dbReference type="Gene3D" id="3.40.605.10">
    <property type="entry name" value="Aldehyde Dehydrogenase, Chain A, domain 1"/>
    <property type="match status" value="1"/>
</dbReference>
<keyword evidence="6" id="KW-1185">Reference proteome</keyword>
<dbReference type="EMBL" id="MDDS01000075">
    <property type="protein sequence ID" value="ODP36312.1"/>
    <property type="molecule type" value="Genomic_DNA"/>
</dbReference>
<dbReference type="Proteomes" id="UP000094487">
    <property type="component" value="Unassembled WGS sequence"/>
</dbReference>
<keyword evidence="3" id="KW-0558">Oxidation</keyword>
<dbReference type="FunFam" id="3.40.309.10:FF:000012">
    <property type="entry name" value="Betaine aldehyde dehydrogenase"/>
    <property type="match status" value="1"/>
</dbReference>
<comment type="caution">
    <text evidence="5">The sequence shown here is derived from an EMBL/GenBank/DDBJ whole genome shotgun (WGS) entry which is preliminary data.</text>
</comment>
<dbReference type="InterPro" id="IPR016162">
    <property type="entry name" value="Ald_DH_N"/>
</dbReference>
<dbReference type="FunFam" id="3.40.605.10:FF:000026">
    <property type="entry name" value="Aldehyde dehydrogenase, putative"/>
    <property type="match status" value="1"/>
</dbReference>
<organism evidence="5 6">
    <name type="scientific">Sphingomonas turrisvirgatae</name>
    <dbReference type="NCBI Taxonomy" id="1888892"/>
    <lineage>
        <taxon>Bacteria</taxon>
        <taxon>Pseudomonadati</taxon>
        <taxon>Pseudomonadota</taxon>
        <taxon>Alphaproteobacteria</taxon>
        <taxon>Sphingomonadales</taxon>
        <taxon>Sphingomonadaceae</taxon>
        <taxon>Sphingomonas</taxon>
    </lineage>
</organism>
<dbReference type="STRING" id="1888892.BFL28_06355"/>
<dbReference type="InterPro" id="IPR016163">
    <property type="entry name" value="Ald_DH_C"/>
</dbReference>
<dbReference type="Pfam" id="PF00171">
    <property type="entry name" value="Aldedh"/>
    <property type="match status" value="1"/>
</dbReference>
<name>A0A1E3LRA4_9SPHN</name>
<proteinExistence type="inferred from homology"/>
<feature type="domain" description="Aldehyde dehydrogenase" evidence="4">
    <location>
        <begin position="34"/>
        <end position="498"/>
    </location>
</feature>
<sequence length="502" mass="52686">MNDAATLERPRIASLDKALAFAASRHQLFIGGQWVEPQDGRRFATHNPATGDQLAEVAEAREADVDLAVAAARRAMESSDWAGMKPAARARLLFRLADALEANADELAALETLDNGMPLRDARHFHLAHAIETIRYNAGWATKLTGETIALSGMGDWHAYTLREPVGVVAQIVPWNAPMAMAAAKIAPALAAGCAVILKPAEETPLTALRLAHLIAEVGFPDGAFNLLTGFGESAGAALTAHPGVDKVTFTGSTEVGRLILRAAAGNFKRVTLELGGKTPVIVLPDADVPRAIEGAARAIFTNAGQVCNAGSRLFIHDQLFDEVVEGVGRIAESIKLGSGLDAETQMGPVISAQQRDRVRGYVAQGVEAGAALRAGGSSIDGDGYFVSPAVLTGTSADMAVRREEIFGPVLCAMSFADADLERIAAEANDTAYGLGAVLWTNNLSAAHRLARKLKAGTVRVNGGGLDPALPFGGFKQSGWGRENGREGIEAYTETKSVAIAI</sequence>
<dbReference type="OrthoDB" id="9802947at2"/>
<evidence type="ECO:0000256" key="2">
    <source>
        <dbReference type="ARBA" id="ARBA00023002"/>
    </source>
</evidence>
<dbReference type="FunFam" id="3.40.605.10:FF:000007">
    <property type="entry name" value="NAD/NADP-dependent betaine aldehyde dehydrogenase"/>
    <property type="match status" value="1"/>
</dbReference>
<dbReference type="PROSITE" id="PS00070">
    <property type="entry name" value="ALDEHYDE_DEHYDR_CYS"/>
    <property type="match status" value="1"/>
</dbReference>
<comment type="similarity">
    <text evidence="1">Belongs to the aldehyde dehydrogenase family.</text>
</comment>
<evidence type="ECO:0000256" key="1">
    <source>
        <dbReference type="ARBA" id="ARBA00009986"/>
    </source>
</evidence>
<reference evidence="5 6" key="1">
    <citation type="submission" date="2016-08" db="EMBL/GenBank/DDBJ databases">
        <title>Draft genome of the agarase producing Sphingomonas sp. MCT13.</title>
        <authorList>
            <person name="D'Andrea M.M."/>
            <person name="Rossolini G.M."/>
            <person name="Thaller M.C."/>
        </authorList>
    </citation>
    <scope>NUCLEOTIDE SEQUENCE [LARGE SCALE GENOMIC DNA]</scope>
    <source>
        <strain evidence="5 6">MCT13</strain>
    </source>
</reference>
<evidence type="ECO:0000256" key="3">
    <source>
        <dbReference type="ARBA" id="ARBA00023097"/>
    </source>
</evidence>
<dbReference type="Gene3D" id="3.40.309.10">
    <property type="entry name" value="Aldehyde Dehydrogenase, Chain A, domain 2"/>
    <property type="match status" value="1"/>
</dbReference>
<dbReference type="PANTHER" id="PTHR11699">
    <property type="entry name" value="ALDEHYDE DEHYDROGENASE-RELATED"/>
    <property type="match status" value="1"/>
</dbReference>
<dbReference type="SUPFAM" id="SSF53720">
    <property type="entry name" value="ALDH-like"/>
    <property type="match status" value="1"/>
</dbReference>